<evidence type="ECO:0000256" key="3">
    <source>
        <dbReference type="ARBA" id="ARBA00022741"/>
    </source>
</evidence>
<keyword evidence="8" id="KW-1185">Reference proteome</keyword>
<dbReference type="OrthoDB" id="202825at2759"/>
<dbReference type="AlphaFoldDB" id="A0A0D2LA96"/>
<evidence type="ECO:0000256" key="1">
    <source>
        <dbReference type="ARBA" id="ARBA00006820"/>
    </source>
</evidence>
<dbReference type="GO" id="GO:0005524">
    <property type="term" value="F:ATP binding"/>
    <property type="evidence" value="ECO:0007669"/>
    <property type="project" value="UniProtKB-KW"/>
</dbReference>
<dbReference type="PANTHER" id="PTHR12241">
    <property type="entry name" value="TUBULIN POLYGLUTAMYLASE"/>
    <property type="match status" value="1"/>
</dbReference>
<evidence type="ECO:0000313" key="8">
    <source>
        <dbReference type="Proteomes" id="UP000054498"/>
    </source>
</evidence>
<protein>
    <recommendedName>
        <fullName evidence="5">Tubulin--tyrosine ligase-like protein 9</fullName>
    </recommendedName>
</protein>
<dbReference type="PANTHER" id="PTHR12241:SF39">
    <property type="entry name" value="TUBULIN POLYGLUTAMYLASE TTLL9-RELATED"/>
    <property type="match status" value="1"/>
</dbReference>
<organism evidence="7 8">
    <name type="scientific">Monoraphidium neglectum</name>
    <dbReference type="NCBI Taxonomy" id="145388"/>
    <lineage>
        <taxon>Eukaryota</taxon>
        <taxon>Viridiplantae</taxon>
        <taxon>Chlorophyta</taxon>
        <taxon>core chlorophytes</taxon>
        <taxon>Chlorophyceae</taxon>
        <taxon>CS clade</taxon>
        <taxon>Sphaeropleales</taxon>
        <taxon>Selenastraceae</taxon>
        <taxon>Monoraphidium</taxon>
    </lineage>
</organism>
<evidence type="ECO:0000256" key="6">
    <source>
        <dbReference type="SAM" id="Coils"/>
    </source>
</evidence>
<dbReference type="GO" id="GO:0036064">
    <property type="term" value="C:ciliary basal body"/>
    <property type="evidence" value="ECO:0007669"/>
    <property type="project" value="TreeGrafter"/>
</dbReference>
<feature type="coiled-coil region" evidence="6">
    <location>
        <begin position="75"/>
        <end position="102"/>
    </location>
</feature>
<dbReference type="KEGG" id="mng:MNEG_4277"/>
<keyword evidence="4" id="KW-0067">ATP-binding</keyword>
<dbReference type="EMBL" id="KK100805">
    <property type="protein sequence ID" value="KIZ03684.1"/>
    <property type="molecule type" value="Genomic_DNA"/>
</dbReference>
<dbReference type="RefSeq" id="XP_013902703.1">
    <property type="nucleotide sequence ID" value="XM_014047249.1"/>
</dbReference>
<dbReference type="PROSITE" id="PS51221">
    <property type="entry name" value="TTL"/>
    <property type="match status" value="1"/>
</dbReference>
<dbReference type="GO" id="GO:0000226">
    <property type="term" value="P:microtubule cytoskeleton organization"/>
    <property type="evidence" value="ECO:0007669"/>
    <property type="project" value="TreeGrafter"/>
</dbReference>
<dbReference type="GeneID" id="25737155"/>
<evidence type="ECO:0000256" key="5">
    <source>
        <dbReference type="ARBA" id="ARBA00030445"/>
    </source>
</evidence>
<name>A0A0D2LA96_9CHLO</name>
<evidence type="ECO:0000313" key="7">
    <source>
        <dbReference type="EMBL" id="KIZ03684.1"/>
    </source>
</evidence>
<accession>A0A0D2LA96</accession>
<dbReference type="Proteomes" id="UP000054498">
    <property type="component" value="Unassembled WGS sequence"/>
</dbReference>
<comment type="similarity">
    <text evidence="1">Belongs to the tubulin--tyrosine ligase family.</text>
</comment>
<reference evidence="7 8" key="1">
    <citation type="journal article" date="2013" name="BMC Genomics">
        <title>Reconstruction of the lipid metabolism for the microalga Monoraphidium neglectum from its genome sequence reveals characteristics suitable for biofuel production.</title>
        <authorList>
            <person name="Bogen C."/>
            <person name="Al-Dilaimi A."/>
            <person name="Albersmeier A."/>
            <person name="Wichmann J."/>
            <person name="Grundmann M."/>
            <person name="Rupp O."/>
            <person name="Lauersen K.J."/>
            <person name="Blifernez-Klassen O."/>
            <person name="Kalinowski J."/>
            <person name="Goesmann A."/>
            <person name="Mussgnug J.H."/>
            <person name="Kruse O."/>
        </authorList>
    </citation>
    <scope>NUCLEOTIDE SEQUENCE [LARGE SCALE GENOMIC DNA]</scope>
    <source>
        <strain evidence="7 8">SAG 48.87</strain>
    </source>
</reference>
<keyword evidence="3" id="KW-0547">Nucleotide-binding</keyword>
<dbReference type="GO" id="GO:0070740">
    <property type="term" value="F:tubulin-glutamic acid ligase activity"/>
    <property type="evidence" value="ECO:0007669"/>
    <property type="project" value="TreeGrafter"/>
</dbReference>
<dbReference type="InterPro" id="IPR004344">
    <property type="entry name" value="TTL/TTLL_fam"/>
</dbReference>
<dbReference type="Pfam" id="PF03133">
    <property type="entry name" value="TTL"/>
    <property type="match status" value="1"/>
</dbReference>
<dbReference type="GO" id="GO:0015631">
    <property type="term" value="F:tubulin binding"/>
    <property type="evidence" value="ECO:0007669"/>
    <property type="project" value="TreeGrafter"/>
</dbReference>
<evidence type="ECO:0000256" key="2">
    <source>
        <dbReference type="ARBA" id="ARBA00022598"/>
    </source>
</evidence>
<dbReference type="STRING" id="145388.A0A0D2LA96"/>
<gene>
    <name evidence="7" type="ORF">MNEG_4277</name>
</gene>
<keyword evidence="2 7" id="KW-0436">Ligase</keyword>
<keyword evidence="6" id="KW-0175">Coiled coil</keyword>
<proteinExistence type="inferred from homology"/>
<sequence length="156" mass="18474">MSASRPRAPGPIAWRSALKNTIYDVLKARDGWQEVDEGAEWDFFWADKGWIHNELDKIHLSDWQRVNHYPNHYELTRKDLLLKNLKRTKRQLEREDRGMEAALYGFFPQTFVVPSEYRMLVEEFRRRGGTWIMKPIGRAQGQGIFLFNKLSQVHGL</sequence>
<evidence type="ECO:0000256" key="4">
    <source>
        <dbReference type="ARBA" id="ARBA00022840"/>
    </source>
</evidence>